<evidence type="ECO:0000256" key="1">
    <source>
        <dbReference type="ARBA" id="ARBA00006739"/>
    </source>
</evidence>
<keyword evidence="3" id="KW-0808">Transferase</keyword>
<dbReference type="InterPro" id="IPR029044">
    <property type="entry name" value="Nucleotide-diphossugar_trans"/>
</dbReference>
<evidence type="ECO:0000313" key="6">
    <source>
        <dbReference type="Proteomes" id="UP000178930"/>
    </source>
</evidence>
<accession>A0A1G1XV94</accession>
<evidence type="ECO:0000256" key="2">
    <source>
        <dbReference type="ARBA" id="ARBA00022676"/>
    </source>
</evidence>
<evidence type="ECO:0000259" key="4">
    <source>
        <dbReference type="Pfam" id="PF21969"/>
    </source>
</evidence>
<dbReference type="Gene3D" id="3.90.550.10">
    <property type="entry name" value="Spore Coat Polysaccharide Biosynthesis Protein SpsA, Chain A"/>
    <property type="match status" value="1"/>
</dbReference>
<dbReference type="GO" id="GO:0016757">
    <property type="term" value="F:glycosyltransferase activity"/>
    <property type="evidence" value="ECO:0007669"/>
    <property type="project" value="UniProtKB-KW"/>
</dbReference>
<dbReference type="InterPro" id="IPR050256">
    <property type="entry name" value="Glycosyltransferase_2"/>
</dbReference>
<reference evidence="5 6" key="1">
    <citation type="journal article" date="2016" name="Nat. Commun.">
        <title>Thousands of microbial genomes shed light on interconnected biogeochemical processes in an aquifer system.</title>
        <authorList>
            <person name="Anantharaman K."/>
            <person name="Brown C.T."/>
            <person name="Hug L.A."/>
            <person name="Sharon I."/>
            <person name="Castelle C.J."/>
            <person name="Probst A.J."/>
            <person name="Thomas B.C."/>
            <person name="Singh A."/>
            <person name="Wilkins M.J."/>
            <person name="Karaoz U."/>
            <person name="Brodie E.L."/>
            <person name="Williams K.H."/>
            <person name="Hubbard S.S."/>
            <person name="Banfield J.F."/>
        </authorList>
    </citation>
    <scope>NUCLEOTIDE SEQUENCE [LARGE SCALE GENOMIC DNA]</scope>
</reference>
<protein>
    <recommendedName>
        <fullName evidence="4">Mannosylglycerate synthase GT domain-containing protein</fullName>
    </recommendedName>
</protein>
<dbReference type="SUPFAM" id="SSF53448">
    <property type="entry name" value="Nucleotide-diphospho-sugar transferases"/>
    <property type="match status" value="1"/>
</dbReference>
<sequence>MGIKIAIGIPSYNEADYIRFVLQQVDAGIKKCFNPKECIIFNLDSNSIDGTRKIFLSTKTATRKESMTTPPGKGRAMLHFFKYCVKNDIPYCATIDADLKSIKSDWVYGLIHPLEAGFDYTIPVYTRNRFESNITNHFAYPLLHSVYPVGLRQPLGGEFGYSKRFCKYLLRQPKQKKTFQYGIDIFISCNAIVGGFNIKEVYLGQKIHAPSFYHMELTFRQVFESGVFVSMQHRNKKITLGKIALSNRSSGIDEFKYFPHKQVISKLLKQLQARFLRYQKSGYYDQYLGHGLTKKVSRVIRGGQSNLAGDLWADVLATVLKKCYQKSFDPKNLSTLSRILIPIYRWRAASCWLEIENMTTKEAENVICNEAFRLRKKLIKSN</sequence>
<dbReference type="STRING" id="1797532.A2729_01385"/>
<proteinExistence type="inferred from homology"/>
<dbReference type="AlphaFoldDB" id="A0A1G1XV94"/>
<dbReference type="EMBL" id="MHIB01000027">
    <property type="protein sequence ID" value="OGY43958.1"/>
    <property type="molecule type" value="Genomic_DNA"/>
</dbReference>
<dbReference type="InterPro" id="IPR054145">
    <property type="entry name" value="MGS_GT"/>
</dbReference>
<dbReference type="Proteomes" id="UP000178930">
    <property type="component" value="Unassembled WGS sequence"/>
</dbReference>
<organism evidence="5 6">
    <name type="scientific">Candidatus Buchananbacteria bacterium RIFCSPHIGHO2_01_FULL_39_14</name>
    <dbReference type="NCBI Taxonomy" id="1797532"/>
    <lineage>
        <taxon>Bacteria</taxon>
        <taxon>Candidatus Buchananiibacteriota</taxon>
    </lineage>
</organism>
<dbReference type="PANTHER" id="PTHR48090">
    <property type="entry name" value="UNDECAPRENYL-PHOSPHATE 4-DEOXY-4-FORMAMIDO-L-ARABINOSE TRANSFERASE-RELATED"/>
    <property type="match status" value="1"/>
</dbReference>
<comment type="similarity">
    <text evidence="1">Belongs to the glycosyltransferase 2 family.</text>
</comment>
<gene>
    <name evidence="5" type="ORF">A2729_01385</name>
</gene>
<name>A0A1G1XV94_9BACT</name>
<comment type="caution">
    <text evidence="5">The sequence shown here is derived from an EMBL/GenBank/DDBJ whole genome shotgun (WGS) entry which is preliminary data.</text>
</comment>
<keyword evidence="2" id="KW-0328">Glycosyltransferase</keyword>
<evidence type="ECO:0000256" key="3">
    <source>
        <dbReference type="ARBA" id="ARBA00022679"/>
    </source>
</evidence>
<feature type="domain" description="Mannosylglycerate synthase GT" evidence="4">
    <location>
        <begin position="66"/>
        <end position="209"/>
    </location>
</feature>
<dbReference type="Pfam" id="PF21969">
    <property type="entry name" value="MGS_GT"/>
    <property type="match status" value="1"/>
</dbReference>
<dbReference type="PANTHER" id="PTHR48090:SF10">
    <property type="entry name" value="GLUCOSYL-3-PHOSPHOGLYCERATE SYNTHASE"/>
    <property type="match status" value="1"/>
</dbReference>
<evidence type="ECO:0000313" key="5">
    <source>
        <dbReference type="EMBL" id="OGY43958.1"/>
    </source>
</evidence>